<dbReference type="Pfam" id="PF08843">
    <property type="entry name" value="AbiEii"/>
    <property type="match status" value="1"/>
</dbReference>
<keyword evidence="1" id="KW-0808">Transferase</keyword>
<name>A0A1H8RGJ7_9SPHI</name>
<dbReference type="InterPro" id="IPR014942">
    <property type="entry name" value="AbiEii"/>
</dbReference>
<sequence length="288" mass="33569">MILKKEIEKIALQENVSRSTVDKDWVLGHFIDAIFSIPLCRDSLVFKGGTCLKKCYIPDYRFSEDLDFTSVNPDFVLNRELLQEIIELITQRTEIPLFIDSIKELKHKDMPTGYAAIIKFWGADHLKNQAPPPQERWATSVKIEIILYEKMLFPVSLCPITHAYSDKLALADQTIPCYDLQEVMSEKLRALIQRSYSAPRDYFDIWYLSHKLTAIEWPIIVKAFHKKMEFKNLEFTGIDQFLNDDVDKKLTGAWKNSLAHQIPHEQLPPYSQVKEELSLLFERIFNAN</sequence>
<dbReference type="GO" id="GO:0016740">
    <property type="term" value="F:transferase activity"/>
    <property type="evidence" value="ECO:0007669"/>
    <property type="project" value="UniProtKB-KW"/>
</dbReference>
<protein>
    <submittedName>
        <fullName evidence="1">Predicted nucleotidyltransferase component of viral defense system</fullName>
    </submittedName>
</protein>
<dbReference type="Gene3D" id="3.10.450.620">
    <property type="entry name" value="JHP933, nucleotidyltransferase-like core domain"/>
    <property type="match status" value="1"/>
</dbReference>
<organism evidence="1 2">
    <name type="scientific">Mucilaginibacter gossypiicola</name>
    <dbReference type="NCBI Taxonomy" id="551995"/>
    <lineage>
        <taxon>Bacteria</taxon>
        <taxon>Pseudomonadati</taxon>
        <taxon>Bacteroidota</taxon>
        <taxon>Sphingobacteriia</taxon>
        <taxon>Sphingobacteriales</taxon>
        <taxon>Sphingobacteriaceae</taxon>
        <taxon>Mucilaginibacter</taxon>
    </lineage>
</organism>
<proteinExistence type="predicted"/>
<dbReference type="AlphaFoldDB" id="A0A1H8RGJ7"/>
<reference evidence="2" key="1">
    <citation type="submission" date="2016-10" db="EMBL/GenBank/DDBJ databases">
        <authorList>
            <person name="Varghese N."/>
            <person name="Submissions S."/>
        </authorList>
    </citation>
    <scope>NUCLEOTIDE SEQUENCE [LARGE SCALE GENOMIC DNA]</scope>
    <source>
        <strain evidence="2">Gh-48</strain>
    </source>
</reference>
<dbReference type="STRING" id="551995.SAMN05192574_110142"/>
<dbReference type="RefSeq" id="WP_091217488.1">
    <property type="nucleotide sequence ID" value="NZ_FOCL01000010.1"/>
</dbReference>
<dbReference type="Proteomes" id="UP000198942">
    <property type="component" value="Unassembled WGS sequence"/>
</dbReference>
<evidence type="ECO:0000313" key="2">
    <source>
        <dbReference type="Proteomes" id="UP000198942"/>
    </source>
</evidence>
<keyword evidence="2" id="KW-1185">Reference proteome</keyword>
<dbReference type="OrthoDB" id="9780929at2"/>
<accession>A0A1H8RGJ7</accession>
<dbReference type="EMBL" id="FOCL01000010">
    <property type="protein sequence ID" value="SEO65452.1"/>
    <property type="molecule type" value="Genomic_DNA"/>
</dbReference>
<evidence type="ECO:0000313" key="1">
    <source>
        <dbReference type="EMBL" id="SEO65452.1"/>
    </source>
</evidence>
<gene>
    <name evidence="1" type="ORF">SAMN05192574_110142</name>
</gene>